<dbReference type="GO" id="GO:0045296">
    <property type="term" value="F:cadherin binding"/>
    <property type="evidence" value="ECO:0007669"/>
    <property type="project" value="TreeGrafter"/>
</dbReference>
<dbReference type="GO" id="GO:0007156">
    <property type="term" value="P:homophilic cell adhesion via plasma membrane adhesion molecules"/>
    <property type="evidence" value="ECO:0007669"/>
    <property type="project" value="InterPro"/>
</dbReference>
<accession>A0A6P5K536</accession>
<dbReference type="InterPro" id="IPR002126">
    <property type="entry name" value="Cadherin-like_dom"/>
</dbReference>
<dbReference type="Gene3D" id="2.60.40.60">
    <property type="entry name" value="Cadherins"/>
    <property type="match status" value="2"/>
</dbReference>
<evidence type="ECO:0000313" key="8">
    <source>
        <dbReference type="RefSeq" id="XP_020840114.1"/>
    </source>
</evidence>
<keyword evidence="2" id="KW-0677">Repeat</keyword>
<dbReference type="GO" id="GO:0008013">
    <property type="term" value="F:beta-catenin binding"/>
    <property type="evidence" value="ECO:0007669"/>
    <property type="project" value="TreeGrafter"/>
</dbReference>
<organism evidence="7 8">
    <name type="scientific">Phascolarctos cinereus</name>
    <name type="common">Koala</name>
    <dbReference type="NCBI Taxonomy" id="38626"/>
    <lineage>
        <taxon>Eukaryota</taxon>
        <taxon>Metazoa</taxon>
        <taxon>Chordata</taxon>
        <taxon>Craniata</taxon>
        <taxon>Vertebrata</taxon>
        <taxon>Euteleostomi</taxon>
        <taxon>Mammalia</taxon>
        <taxon>Metatheria</taxon>
        <taxon>Diprotodontia</taxon>
        <taxon>Phascolarctidae</taxon>
        <taxon>Phascolarctos</taxon>
    </lineage>
</organism>
<dbReference type="GO" id="GO:0016477">
    <property type="term" value="P:cell migration"/>
    <property type="evidence" value="ECO:0007669"/>
    <property type="project" value="TreeGrafter"/>
</dbReference>
<keyword evidence="3 5" id="KW-0106">Calcium</keyword>
<dbReference type="PROSITE" id="PS50268">
    <property type="entry name" value="CADHERIN_2"/>
    <property type="match status" value="1"/>
</dbReference>
<evidence type="ECO:0000256" key="3">
    <source>
        <dbReference type="ARBA" id="ARBA00022837"/>
    </source>
</evidence>
<evidence type="ECO:0000259" key="6">
    <source>
        <dbReference type="PROSITE" id="PS50268"/>
    </source>
</evidence>
<dbReference type="Proteomes" id="UP000515140">
    <property type="component" value="Unplaced"/>
</dbReference>
<dbReference type="InterPro" id="IPR015919">
    <property type="entry name" value="Cadherin-like_sf"/>
</dbReference>
<dbReference type="InParanoid" id="A0A6P5K536"/>
<dbReference type="RefSeq" id="XP_020840114.1">
    <property type="nucleotide sequence ID" value="XM_020984455.1"/>
</dbReference>
<dbReference type="PROSITE" id="PS00232">
    <property type="entry name" value="CADHERIN_1"/>
    <property type="match status" value="1"/>
</dbReference>
<dbReference type="CDD" id="cd11304">
    <property type="entry name" value="Cadherin_repeat"/>
    <property type="match status" value="1"/>
</dbReference>
<feature type="domain" description="Cadherin" evidence="6">
    <location>
        <begin position="11"/>
        <end position="64"/>
    </location>
</feature>
<dbReference type="GO" id="GO:0016342">
    <property type="term" value="C:catenin complex"/>
    <property type="evidence" value="ECO:0007669"/>
    <property type="project" value="TreeGrafter"/>
</dbReference>
<dbReference type="InterPro" id="IPR039808">
    <property type="entry name" value="Cadherin"/>
</dbReference>
<evidence type="ECO:0000256" key="4">
    <source>
        <dbReference type="ARBA" id="ARBA00023136"/>
    </source>
</evidence>
<keyword evidence="7" id="KW-1185">Reference proteome</keyword>
<sequence length="144" mass="16391">MLMMRFQSLYSGVITISQPLDYDDPAIPHFWILKIRAYDNDRVHSTTGTLTVILQDVNDNPPQCTQDRYVIELPENPLETRLVSLICTDKDGTDPNNNITYHLIVDKFSNEIFTLTNNEIKPCDPLSCQLSVTLATIICSYHVS</sequence>
<reference evidence="8" key="1">
    <citation type="submission" date="2025-08" db="UniProtKB">
        <authorList>
            <consortium name="RefSeq"/>
        </authorList>
    </citation>
    <scope>IDENTIFICATION</scope>
    <source>
        <tissue evidence="8">Spleen</tissue>
    </source>
</reference>
<dbReference type="GeneID" id="110206924"/>
<evidence type="ECO:0000256" key="1">
    <source>
        <dbReference type="ARBA" id="ARBA00004370"/>
    </source>
</evidence>
<proteinExistence type="predicted"/>
<protein>
    <submittedName>
        <fullName evidence="8">Cadherin-2-like</fullName>
    </submittedName>
</protein>
<dbReference type="InterPro" id="IPR020894">
    <property type="entry name" value="Cadherin_CS"/>
</dbReference>
<dbReference type="SUPFAM" id="SSF49313">
    <property type="entry name" value="Cadherin-like"/>
    <property type="match status" value="2"/>
</dbReference>
<evidence type="ECO:0000256" key="5">
    <source>
        <dbReference type="PROSITE-ProRule" id="PRU00043"/>
    </source>
</evidence>
<keyword evidence="4" id="KW-0472">Membrane</keyword>
<evidence type="ECO:0000256" key="2">
    <source>
        <dbReference type="ARBA" id="ARBA00022737"/>
    </source>
</evidence>
<dbReference type="PANTHER" id="PTHR24027:SF438">
    <property type="entry name" value="CADHERIN 23"/>
    <property type="match status" value="1"/>
</dbReference>
<name>A0A6P5K536_PHACI</name>
<evidence type="ECO:0000313" key="7">
    <source>
        <dbReference type="Proteomes" id="UP000515140"/>
    </source>
</evidence>
<dbReference type="AlphaFoldDB" id="A0A6P5K536"/>
<dbReference type="KEGG" id="pcw:110206924"/>
<dbReference type="PANTHER" id="PTHR24027">
    <property type="entry name" value="CADHERIN-23"/>
    <property type="match status" value="1"/>
</dbReference>
<comment type="subcellular location">
    <subcellularLocation>
        <location evidence="1">Membrane</location>
    </subcellularLocation>
</comment>
<dbReference type="GO" id="GO:0005509">
    <property type="term" value="F:calcium ion binding"/>
    <property type="evidence" value="ECO:0007669"/>
    <property type="project" value="UniProtKB-UniRule"/>
</dbReference>
<gene>
    <name evidence="8" type="primary">LOC110206924</name>
</gene>